<protein>
    <submittedName>
        <fullName evidence="1">Uncharacterized protein</fullName>
    </submittedName>
</protein>
<dbReference type="Proteomes" id="UP000324974">
    <property type="component" value="Chromosome"/>
</dbReference>
<keyword evidence="2" id="KW-1185">Reference proteome</keyword>
<dbReference type="AlphaFoldDB" id="A0A5C1AAH4"/>
<dbReference type="OrthoDB" id="287027at2"/>
<dbReference type="RefSeq" id="WP_149109876.1">
    <property type="nucleotide sequence ID" value="NZ_CP042425.1"/>
</dbReference>
<sequence>MTACTLDSSVVDWVIDHPETGAVFETWRIEQSCAGKSLDYACRERGIDPRRVLADLHRAIAAAGRPGGTTP</sequence>
<dbReference type="EMBL" id="CP042425">
    <property type="protein sequence ID" value="QEL15026.1"/>
    <property type="molecule type" value="Genomic_DNA"/>
</dbReference>
<gene>
    <name evidence="1" type="ORF">PX52LOC_01931</name>
</gene>
<organism evidence="1 2">
    <name type="scientific">Limnoglobus roseus</name>
    <dbReference type="NCBI Taxonomy" id="2598579"/>
    <lineage>
        <taxon>Bacteria</taxon>
        <taxon>Pseudomonadati</taxon>
        <taxon>Planctomycetota</taxon>
        <taxon>Planctomycetia</taxon>
        <taxon>Gemmatales</taxon>
        <taxon>Gemmataceae</taxon>
        <taxon>Limnoglobus</taxon>
    </lineage>
</organism>
<reference evidence="2" key="1">
    <citation type="submission" date="2019-08" db="EMBL/GenBank/DDBJ databases">
        <title>Limnoglobus roseus gen. nov., sp. nov., a novel freshwater planctomycete with a giant genome from the family Gemmataceae.</title>
        <authorList>
            <person name="Kulichevskaya I.S."/>
            <person name="Naumoff D.G."/>
            <person name="Miroshnikov K."/>
            <person name="Ivanova A."/>
            <person name="Philippov D.A."/>
            <person name="Hakobyan A."/>
            <person name="Rijpstra I.C."/>
            <person name="Sinninghe Damste J.S."/>
            <person name="Liesack W."/>
            <person name="Dedysh S.N."/>
        </authorList>
    </citation>
    <scope>NUCLEOTIDE SEQUENCE [LARGE SCALE GENOMIC DNA]</scope>
    <source>
        <strain evidence="2">PX52</strain>
    </source>
</reference>
<dbReference type="Pfam" id="PF04405">
    <property type="entry name" value="ScdA_N"/>
    <property type="match status" value="1"/>
</dbReference>
<evidence type="ECO:0000313" key="2">
    <source>
        <dbReference type="Proteomes" id="UP000324974"/>
    </source>
</evidence>
<proteinExistence type="predicted"/>
<dbReference type="InterPro" id="IPR019903">
    <property type="entry name" value="RIC_family"/>
</dbReference>
<name>A0A5C1AAH4_9BACT</name>
<accession>A0A5C1AAH4</accession>
<dbReference type="KEGG" id="lrs:PX52LOC_01931"/>
<evidence type="ECO:0000313" key="1">
    <source>
        <dbReference type="EMBL" id="QEL15026.1"/>
    </source>
</evidence>